<dbReference type="InterPro" id="IPR030802">
    <property type="entry name" value="Permease_MalE"/>
</dbReference>
<feature type="transmembrane region" description="Helical" evidence="1">
    <location>
        <begin position="48"/>
        <end position="78"/>
    </location>
</feature>
<reference evidence="2 3" key="1">
    <citation type="submission" date="2020-08" db="EMBL/GenBank/DDBJ databases">
        <title>Genomic Encyclopedia of Type Strains, Phase IV (KMG-IV): sequencing the most valuable type-strain genomes for metagenomic binning, comparative biology and taxonomic classification.</title>
        <authorList>
            <person name="Goeker M."/>
        </authorList>
    </citation>
    <scope>NUCLEOTIDE SEQUENCE [LARGE SCALE GENOMIC DNA]</scope>
    <source>
        <strain evidence="2 3">DSM 2461</strain>
    </source>
</reference>
<dbReference type="GO" id="GO:0043190">
    <property type="term" value="C:ATP-binding cassette (ABC) transporter complex"/>
    <property type="evidence" value="ECO:0007669"/>
    <property type="project" value="InterPro"/>
</dbReference>
<protein>
    <submittedName>
        <fullName evidence="2">Phospholipid/cholesterol/gamma-HCH transport system permease protein</fullName>
    </submittedName>
</protein>
<feature type="transmembrane region" description="Helical" evidence="1">
    <location>
        <begin position="198"/>
        <end position="221"/>
    </location>
</feature>
<organism evidence="2 3">
    <name type="scientific">Spirochaeta isovalerica</name>
    <dbReference type="NCBI Taxonomy" id="150"/>
    <lineage>
        <taxon>Bacteria</taxon>
        <taxon>Pseudomonadati</taxon>
        <taxon>Spirochaetota</taxon>
        <taxon>Spirochaetia</taxon>
        <taxon>Spirochaetales</taxon>
        <taxon>Spirochaetaceae</taxon>
        <taxon>Spirochaeta</taxon>
    </lineage>
</organism>
<dbReference type="GO" id="GO:0005548">
    <property type="term" value="F:phospholipid transporter activity"/>
    <property type="evidence" value="ECO:0007669"/>
    <property type="project" value="TreeGrafter"/>
</dbReference>
<dbReference type="Proteomes" id="UP000587760">
    <property type="component" value="Unassembled WGS sequence"/>
</dbReference>
<evidence type="ECO:0000313" key="2">
    <source>
        <dbReference type="EMBL" id="MBB6478622.1"/>
    </source>
</evidence>
<dbReference type="PANTHER" id="PTHR30188:SF4">
    <property type="entry name" value="PROTEIN TRIGALACTOSYLDIACYLGLYCEROL 1, CHLOROPLASTIC"/>
    <property type="match status" value="1"/>
</dbReference>
<keyword evidence="1" id="KW-1133">Transmembrane helix</keyword>
<keyword evidence="3" id="KW-1185">Reference proteome</keyword>
<proteinExistence type="predicted"/>
<dbReference type="EMBL" id="JACHGJ010000001">
    <property type="protein sequence ID" value="MBB6478622.1"/>
    <property type="molecule type" value="Genomic_DNA"/>
</dbReference>
<feature type="transmembrane region" description="Helical" evidence="1">
    <location>
        <begin position="156"/>
        <end position="178"/>
    </location>
</feature>
<feature type="transmembrane region" description="Helical" evidence="1">
    <location>
        <begin position="90"/>
        <end position="110"/>
    </location>
</feature>
<name>A0A841R820_9SPIO</name>
<gene>
    <name evidence="2" type="ORF">HNR50_000255</name>
</gene>
<comment type="caution">
    <text evidence="2">The sequence shown here is derived from an EMBL/GenBank/DDBJ whole genome shotgun (WGS) entry which is preliminary data.</text>
</comment>
<accession>A0A841R820</accession>
<sequence>MIKSAGSLVISYLKGISYMSGYFFYLSRKTLKFLFSRKQDKKVLIMQLLFTGVEALPILSLISLGIGGVIIVQGVAILPQFGQGEMVYDILVLIIVRELGPVLTALILAARSGTAITTELGNMIVSHEVEAYESVGINPVYYLAVPRLLGVVGSMILLNVYFDIFGLFGSFLVTSMMNPIPIKEYLENLLQVLTAWDLFISFLKSFVFGYIIAVVSTYHGFRVNHAITEVPVATIKSIGNCFTFIIVADAIITVISRL</sequence>
<dbReference type="AlphaFoldDB" id="A0A841R820"/>
<dbReference type="RefSeq" id="WP_184742636.1">
    <property type="nucleotide sequence ID" value="NZ_JACHGJ010000001.1"/>
</dbReference>
<keyword evidence="1" id="KW-0812">Transmembrane</keyword>
<dbReference type="Pfam" id="PF02405">
    <property type="entry name" value="MlaE"/>
    <property type="match status" value="1"/>
</dbReference>
<dbReference type="PANTHER" id="PTHR30188">
    <property type="entry name" value="ABC TRANSPORTER PERMEASE PROTEIN-RELATED"/>
    <property type="match status" value="1"/>
</dbReference>
<feature type="transmembrane region" description="Helical" evidence="1">
    <location>
        <begin position="6"/>
        <end position="27"/>
    </location>
</feature>
<evidence type="ECO:0000256" key="1">
    <source>
        <dbReference type="SAM" id="Phobius"/>
    </source>
</evidence>
<evidence type="ECO:0000313" key="3">
    <source>
        <dbReference type="Proteomes" id="UP000587760"/>
    </source>
</evidence>
<keyword evidence="1" id="KW-0472">Membrane</keyword>